<proteinExistence type="inferred from homology"/>
<dbReference type="Proteomes" id="UP000516384">
    <property type="component" value="Chromosome"/>
</dbReference>
<dbReference type="SUPFAM" id="SSF56349">
    <property type="entry name" value="DNA breaking-rejoining enzymes"/>
    <property type="match status" value="1"/>
</dbReference>
<evidence type="ECO:0000313" key="7">
    <source>
        <dbReference type="Proteomes" id="UP000516384"/>
    </source>
</evidence>
<dbReference type="InterPro" id="IPR055009">
    <property type="entry name" value="MrpR_N_CB"/>
</dbReference>
<dbReference type="InterPro" id="IPR055008">
    <property type="entry name" value="MrpR_C_cat"/>
</dbReference>
<feature type="domain" description="MrpR C-terminal catalytic" evidence="5">
    <location>
        <begin position="128"/>
        <end position="325"/>
    </location>
</feature>
<dbReference type="PANTHER" id="PTHR30349">
    <property type="entry name" value="PHAGE INTEGRASE-RELATED"/>
    <property type="match status" value="1"/>
</dbReference>
<evidence type="ECO:0008006" key="8">
    <source>
        <dbReference type="Google" id="ProtNLM"/>
    </source>
</evidence>
<reference evidence="6 7" key="1">
    <citation type="submission" date="2020-09" db="EMBL/GenBank/DDBJ databases">
        <title>Characterization of Paenibacillus peoriae strain ZF390 with broad-spectrum antimicrobial activity as a potential biocontrol agent.</title>
        <authorList>
            <person name="Li L."/>
            <person name="Zhao Y."/>
            <person name="Li B."/>
            <person name="Xie X."/>
        </authorList>
    </citation>
    <scope>NUCLEOTIDE SEQUENCE [LARGE SCALE GENOMIC DNA]</scope>
    <source>
        <strain evidence="6 7">ZF390</strain>
    </source>
</reference>
<accession>A0A7H0Y308</accession>
<evidence type="ECO:0000256" key="2">
    <source>
        <dbReference type="ARBA" id="ARBA00023125"/>
    </source>
</evidence>
<keyword evidence="3" id="KW-0233">DNA recombination</keyword>
<dbReference type="InterPro" id="IPR011010">
    <property type="entry name" value="DNA_brk_join_enz"/>
</dbReference>
<comment type="similarity">
    <text evidence="1">Belongs to the 'phage' integrase family.</text>
</comment>
<dbReference type="GO" id="GO:0003677">
    <property type="term" value="F:DNA binding"/>
    <property type="evidence" value="ECO:0007669"/>
    <property type="project" value="UniProtKB-KW"/>
</dbReference>
<evidence type="ECO:0000259" key="4">
    <source>
        <dbReference type="Pfam" id="PF22822"/>
    </source>
</evidence>
<dbReference type="GO" id="GO:0006310">
    <property type="term" value="P:DNA recombination"/>
    <property type="evidence" value="ECO:0007669"/>
    <property type="project" value="UniProtKB-KW"/>
</dbReference>
<name>A0A7H0Y308_9BACL</name>
<gene>
    <name evidence="6" type="ORF">IAQ67_16380</name>
</gene>
<dbReference type="PANTHER" id="PTHR30349:SF41">
    <property type="entry name" value="INTEGRASE_RECOMBINASE PROTEIN MJ0367-RELATED"/>
    <property type="match status" value="1"/>
</dbReference>
<dbReference type="EMBL" id="CP061172">
    <property type="protein sequence ID" value="QNR65466.1"/>
    <property type="molecule type" value="Genomic_DNA"/>
</dbReference>
<dbReference type="Pfam" id="PF22822">
    <property type="entry name" value="MrpR_N_CB"/>
    <property type="match status" value="1"/>
</dbReference>
<dbReference type="RefSeq" id="WP_190297365.1">
    <property type="nucleotide sequence ID" value="NZ_CP061172.1"/>
</dbReference>
<evidence type="ECO:0000259" key="5">
    <source>
        <dbReference type="Pfam" id="PF22823"/>
    </source>
</evidence>
<evidence type="ECO:0000256" key="3">
    <source>
        <dbReference type="ARBA" id="ARBA00023172"/>
    </source>
</evidence>
<sequence length="326" mass="37493">MNNIYQDELYNKDIKERFLSELRSTTKKNYELKLKRACKIEKRLGKDLYDFSLAEIEEVIYYLSPTKLNSAINYGSILRSYIDWACSHGLRKDKLNPLASIGGSKYFEKFVPQQTLIRDDALRLALSQIASDRDIAIIQGVFEGIMGRKYSELLNLKMKDIDIEHKIAHLKNMGAYGDIEERSIVISPFLVRALERANAETTYKSNLGAGSSKRDEAKLKESDYIIKSSKQDQVKSTLISQVVTKFAVKLNLPKLTPYDLRNSGMLYMAKNKYIEKKGKLDSSDINAICRHYNTTSKDGEIYFSTTYTRDFLNVETIKRIYSDEVE</sequence>
<dbReference type="Gene3D" id="1.10.443.10">
    <property type="entry name" value="Intergrase catalytic core"/>
    <property type="match status" value="1"/>
</dbReference>
<dbReference type="AlphaFoldDB" id="A0A7H0Y308"/>
<dbReference type="GO" id="GO:0015074">
    <property type="term" value="P:DNA integration"/>
    <property type="evidence" value="ECO:0007669"/>
    <property type="project" value="InterPro"/>
</dbReference>
<dbReference type="Pfam" id="PF22823">
    <property type="entry name" value="MrpR_C_cat"/>
    <property type="match status" value="1"/>
</dbReference>
<evidence type="ECO:0000256" key="1">
    <source>
        <dbReference type="ARBA" id="ARBA00008857"/>
    </source>
</evidence>
<dbReference type="InterPro" id="IPR013762">
    <property type="entry name" value="Integrase-like_cat_sf"/>
</dbReference>
<feature type="domain" description="MrpR N-terminal core-binding" evidence="4">
    <location>
        <begin position="9"/>
        <end position="85"/>
    </location>
</feature>
<dbReference type="InterPro" id="IPR050090">
    <property type="entry name" value="Tyrosine_recombinase_XerCD"/>
</dbReference>
<protein>
    <recommendedName>
        <fullName evidence="8">Integrase</fullName>
    </recommendedName>
</protein>
<organism evidence="6 7">
    <name type="scientific">Paenibacillus peoriae</name>
    <dbReference type="NCBI Taxonomy" id="59893"/>
    <lineage>
        <taxon>Bacteria</taxon>
        <taxon>Bacillati</taxon>
        <taxon>Bacillota</taxon>
        <taxon>Bacilli</taxon>
        <taxon>Bacillales</taxon>
        <taxon>Paenibacillaceae</taxon>
        <taxon>Paenibacillus</taxon>
    </lineage>
</organism>
<keyword evidence="2" id="KW-0238">DNA-binding</keyword>
<evidence type="ECO:0000313" key="6">
    <source>
        <dbReference type="EMBL" id="QNR65466.1"/>
    </source>
</evidence>